<comment type="caution">
    <text evidence="6">The sequence shown here is derived from an EMBL/GenBank/DDBJ whole genome shotgun (WGS) entry which is preliminary data.</text>
</comment>
<keyword evidence="3" id="KW-0646">Protease inhibitor</keyword>
<dbReference type="EMBL" id="JAGXEW010000001">
    <property type="protein sequence ID" value="KAK1176386.1"/>
    <property type="molecule type" value="Genomic_DNA"/>
</dbReference>
<evidence type="ECO:0000259" key="5">
    <source>
        <dbReference type="PROSITE" id="PS51465"/>
    </source>
</evidence>
<protein>
    <submittedName>
        <fullName evidence="6">Trypsin inhibitor ClTI-1-like</fullName>
    </submittedName>
</protein>
<reference evidence="6" key="1">
    <citation type="submission" date="2022-02" db="EMBL/GenBank/DDBJ databases">
        <title>Atlantic sturgeon de novo genome assembly.</title>
        <authorList>
            <person name="Stock M."/>
            <person name="Klopp C."/>
            <person name="Guiguen Y."/>
            <person name="Cabau C."/>
            <person name="Parinello H."/>
            <person name="Santidrian Yebra-Pimentel E."/>
            <person name="Kuhl H."/>
            <person name="Dirks R.P."/>
            <person name="Guessner J."/>
            <person name="Wuertz S."/>
            <person name="Du K."/>
            <person name="Schartl M."/>
        </authorList>
    </citation>
    <scope>NUCLEOTIDE SEQUENCE</scope>
    <source>
        <strain evidence="6">STURGEONOMICS-FGT-2020</strain>
        <tissue evidence="6">Whole blood</tissue>
    </source>
</reference>
<gene>
    <name evidence="6" type="ORF">AOXY_G1260</name>
</gene>
<dbReference type="PANTHER" id="PTHR21312:SF28">
    <property type="entry name" value="OVOINHIBITOR-RELATED"/>
    <property type="match status" value="1"/>
</dbReference>
<dbReference type="AlphaFoldDB" id="A0AAD8GKW6"/>
<dbReference type="PANTHER" id="PTHR21312">
    <property type="entry name" value="SERINE PROTEASE INHIBITOR"/>
    <property type="match status" value="1"/>
</dbReference>
<organism evidence="6 7">
    <name type="scientific">Acipenser oxyrinchus oxyrinchus</name>
    <dbReference type="NCBI Taxonomy" id="40147"/>
    <lineage>
        <taxon>Eukaryota</taxon>
        <taxon>Metazoa</taxon>
        <taxon>Chordata</taxon>
        <taxon>Craniata</taxon>
        <taxon>Vertebrata</taxon>
        <taxon>Euteleostomi</taxon>
        <taxon>Actinopterygii</taxon>
        <taxon>Chondrostei</taxon>
        <taxon>Acipenseriformes</taxon>
        <taxon>Acipenseridae</taxon>
        <taxon>Acipenser</taxon>
    </lineage>
</organism>
<dbReference type="SUPFAM" id="SSF100895">
    <property type="entry name" value="Kazal-type serine protease inhibitors"/>
    <property type="match status" value="1"/>
</dbReference>
<dbReference type="SMART" id="SM00280">
    <property type="entry name" value="KAZAL"/>
    <property type="match status" value="1"/>
</dbReference>
<evidence type="ECO:0000256" key="4">
    <source>
        <dbReference type="ARBA" id="ARBA00023157"/>
    </source>
</evidence>
<dbReference type="InterPro" id="IPR036058">
    <property type="entry name" value="Kazal_dom_sf"/>
</dbReference>
<sequence length="100" mass="11341">MDPMVTGLRVKKQKVCVHKCCAMSYHIGLCYSLPCFQMFLTSENVQAASIIPSCLKYHKNKECHRVYKPVCGDDETTYSNECMLCLLNGERVRIVKEGAC</sequence>
<feature type="domain" description="Kazal-like" evidence="5">
    <location>
        <begin position="48"/>
        <end position="100"/>
    </location>
</feature>
<accession>A0AAD8GKW6</accession>
<dbReference type="Pfam" id="PF00050">
    <property type="entry name" value="Kazal_1"/>
    <property type="match status" value="1"/>
</dbReference>
<dbReference type="GO" id="GO:0005576">
    <property type="term" value="C:extracellular region"/>
    <property type="evidence" value="ECO:0007669"/>
    <property type="project" value="UniProtKB-SubCell"/>
</dbReference>
<evidence type="ECO:0000256" key="1">
    <source>
        <dbReference type="ARBA" id="ARBA00004613"/>
    </source>
</evidence>
<dbReference type="Proteomes" id="UP001230051">
    <property type="component" value="Unassembled WGS sequence"/>
</dbReference>
<dbReference type="InterPro" id="IPR002350">
    <property type="entry name" value="Kazal_dom"/>
</dbReference>
<keyword evidence="7" id="KW-1185">Reference proteome</keyword>
<evidence type="ECO:0000256" key="3">
    <source>
        <dbReference type="ARBA" id="ARBA00022690"/>
    </source>
</evidence>
<evidence type="ECO:0000313" key="6">
    <source>
        <dbReference type="EMBL" id="KAK1176386.1"/>
    </source>
</evidence>
<comment type="subcellular location">
    <subcellularLocation>
        <location evidence="1">Secreted</location>
    </subcellularLocation>
</comment>
<keyword evidence="4" id="KW-1015">Disulfide bond</keyword>
<evidence type="ECO:0000256" key="2">
    <source>
        <dbReference type="ARBA" id="ARBA00022525"/>
    </source>
</evidence>
<dbReference type="Gene3D" id="3.30.60.30">
    <property type="match status" value="1"/>
</dbReference>
<evidence type="ECO:0000313" key="7">
    <source>
        <dbReference type="Proteomes" id="UP001230051"/>
    </source>
</evidence>
<proteinExistence type="predicted"/>
<dbReference type="GO" id="GO:0030414">
    <property type="term" value="F:peptidase inhibitor activity"/>
    <property type="evidence" value="ECO:0007669"/>
    <property type="project" value="UniProtKB-KW"/>
</dbReference>
<dbReference type="PROSITE" id="PS00282">
    <property type="entry name" value="KAZAL_1"/>
    <property type="match status" value="1"/>
</dbReference>
<name>A0AAD8GKW6_ACIOX</name>
<keyword evidence="2" id="KW-0964">Secreted</keyword>
<dbReference type="PROSITE" id="PS51465">
    <property type="entry name" value="KAZAL_2"/>
    <property type="match status" value="1"/>
</dbReference>